<dbReference type="EMBL" id="JAGGLV010000008">
    <property type="protein sequence ID" value="MBP2112756.1"/>
    <property type="molecule type" value="Genomic_DNA"/>
</dbReference>
<evidence type="ECO:0000313" key="1">
    <source>
        <dbReference type="EMBL" id="MBP2112756.1"/>
    </source>
</evidence>
<dbReference type="SUPFAM" id="SSF54506">
    <property type="entry name" value="Diaminopimelate epimerase-like"/>
    <property type="match status" value="1"/>
</dbReference>
<dbReference type="Proteomes" id="UP000773462">
    <property type="component" value="Unassembled WGS sequence"/>
</dbReference>
<sequence length="277" mass="30362">MRREISFVKVSPTQNMTILVKSNHDEGEYAPIAVRMMSYDNVYAEQVGFIQEKARPDADAALQMAGGEFCGNACMALAVLMANQQDLHPSGSQSIILEASGTDQLIDCVVTRTEESYLCQARMPLPLKLETKIFRYSGNEYMVGLIQYSDFLHVVVEVRQFTNPVKKIAHSLAKLLEITSDNQLIGILLFKPSSNELLPLIYIPALDSMVWERGCGSGSASLGAYMAWKNKASFEGAIQQPGGIIGVLAHLEQEELVSLSISGHVNIVAEGTAYIDL</sequence>
<accession>A0ABS4NRR8</accession>
<dbReference type="InterPro" id="IPR058944">
    <property type="entry name" value="CntK-like"/>
</dbReference>
<comment type="caution">
    <text evidence="1">The sequence shown here is derived from an EMBL/GenBank/DDBJ whole genome shotgun (WGS) entry which is preliminary data.</text>
</comment>
<evidence type="ECO:0000313" key="2">
    <source>
        <dbReference type="Proteomes" id="UP000773462"/>
    </source>
</evidence>
<proteinExistence type="predicted"/>
<protein>
    <submittedName>
        <fullName evidence="1">Diaminopimelate epimerase</fullName>
    </submittedName>
</protein>
<organism evidence="1 2">
    <name type="scientific">Paenibacillus silagei</name>
    <dbReference type="NCBI Taxonomy" id="1670801"/>
    <lineage>
        <taxon>Bacteria</taxon>
        <taxon>Bacillati</taxon>
        <taxon>Bacillota</taxon>
        <taxon>Bacilli</taxon>
        <taxon>Bacillales</taxon>
        <taxon>Paenibacillaceae</taxon>
        <taxon>Paenibacillus</taxon>
    </lineage>
</organism>
<reference evidence="1 2" key="1">
    <citation type="submission" date="2021-03" db="EMBL/GenBank/DDBJ databases">
        <title>Genomic Encyclopedia of Type Strains, Phase IV (KMG-IV): sequencing the most valuable type-strain genomes for metagenomic binning, comparative biology and taxonomic classification.</title>
        <authorList>
            <person name="Goeker M."/>
        </authorList>
    </citation>
    <scope>NUCLEOTIDE SEQUENCE [LARGE SCALE GENOMIC DNA]</scope>
    <source>
        <strain evidence="1 2">DSM 101953</strain>
    </source>
</reference>
<name>A0ABS4NRR8_9BACL</name>
<keyword evidence="2" id="KW-1185">Reference proteome</keyword>
<gene>
    <name evidence="1" type="ORF">J2Z70_002910</name>
</gene>
<dbReference type="Pfam" id="PF26317">
    <property type="entry name" value="CntK_N"/>
    <property type="match status" value="1"/>
</dbReference>